<protein>
    <recommendedName>
        <fullName evidence="1">NAD-dependent epimerase/dehydratase domain-containing protein</fullName>
    </recommendedName>
</protein>
<evidence type="ECO:0000313" key="2">
    <source>
        <dbReference type="EMBL" id="MQY28867.1"/>
    </source>
</evidence>
<dbReference type="RefSeq" id="WP_153345099.1">
    <property type="nucleotide sequence ID" value="NZ_WEGI01000009.1"/>
</dbReference>
<dbReference type="Pfam" id="PF01370">
    <property type="entry name" value="Epimerase"/>
    <property type="match status" value="1"/>
</dbReference>
<evidence type="ECO:0000259" key="1">
    <source>
        <dbReference type="Pfam" id="PF01370"/>
    </source>
</evidence>
<dbReference type="SUPFAM" id="SSF51735">
    <property type="entry name" value="NAD(P)-binding Rossmann-fold domains"/>
    <property type="match status" value="1"/>
</dbReference>
<dbReference type="OrthoDB" id="9795501at2"/>
<dbReference type="InterPro" id="IPR001509">
    <property type="entry name" value="Epimerase_deHydtase"/>
</dbReference>
<gene>
    <name evidence="2" type="ORF">NRB56_44520</name>
</gene>
<evidence type="ECO:0000313" key="3">
    <source>
        <dbReference type="Proteomes" id="UP000431401"/>
    </source>
</evidence>
<organism evidence="2 3">
    <name type="scientific">Nocardia aurantia</name>
    <dbReference type="NCBI Taxonomy" id="2585199"/>
    <lineage>
        <taxon>Bacteria</taxon>
        <taxon>Bacillati</taxon>
        <taxon>Actinomycetota</taxon>
        <taxon>Actinomycetes</taxon>
        <taxon>Mycobacteriales</taxon>
        <taxon>Nocardiaceae</taxon>
        <taxon>Nocardia</taxon>
    </lineage>
</organism>
<dbReference type="EMBL" id="WEGI01000009">
    <property type="protein sequence ID" value="MQY28867.1"/>
    <property type="molecule type" value="Genomic_DNA"/>
</dbReference>
<accession>A0A7K0DTK9</accession>
<comment type="caution">
    <text evidence="2">The sequence shown here is derived from an EMBL/GenBank/DDBJ whole genome shotgun (WGS) entry which is preliminary data.</text>
</comment>
<dbReference type="PANTHER" id="PTHR43245">
    <property type="entry name" value="BIFUNCTIONAL POLYMYXIN RESISTANCE PROTEIN ARNA"/>
    <property type="match status" value="1"/>
</dbReference>
<feature type="domain" description="NAD-dependent epimerase/dehydratase" evidence="1">
    <location>
        <begin position="5"/>
        <end position="184"/>
    </location>
</feature>
<proteinExistence type="predicted"/>
<dbReference type="InterPro" id="IPR036291">
    <property type="entry name" value="NAD(P)-bd_dom_sf"/>
</dbReference>
<keyword evidence="3" id="KW-1185">Reference proteome</keyword>
<dbReference type="Gene3D" id="3.40.50.720">
    <property type="entry name" value="NAD(P)-binding Rossmann-like Domain"/>
    <property type="match status" value="1"/>
</dbReference>
<dbReference type="Proteomes" id="UP000431401">
    <property type="component" value="Unassembled WGS sequence"/>
</dbReference>
<dbReference type="AlphaFoldDB" id="A0A7K0DTK9"/>
<name>A0A7K0DTK9_9NOCA</name>
<dbReference type="PANTHER" id="PTHR43245:SF54">
    <property type="entry name" value="BLL0593 PROTEIN"/>
    <property type="match status" value="1"/>
</dbReference>
<reference evidence="2 3" key="1">
    <citation type="submission" date="2019-10" db="EMBL/GenBank/DDBJ databases">
        <title>Nocardia macrotermitis sp. nov. and Nocardia aurantia sp. nov., isolated from the gut of fungus growing-termite Macrotermes natalensis.</title>
        <authorList>
            <person name="Benndorf R."/>
            <person name="Schwitalla J."/>
            <person name="Martin K."/>
            <person name="De Beer W."/>
            <person name="Kaster A.-K."/>
            <person name="Vollmers J."/>
            <person name="Poulsen M."/>
            <person name="Beemelmanns C."/>
        </authorList>
    </citation>
    <scope>NUCLEOTIDE SEQUENCE [LARGE SCALE GENOMIC DNA]</scope>
    <source>
        <strain evidence="2 3">RB56</strain>
    </source>
</reference>
<dbReference type="InterPro" id="IPR050177">
    <property type="entry name" value="Lipid_A_modif_metabolic_enz"/>
</dbReference>
<sequence length="329" mass="35431">MERFLVTGSSGHLGEALVRTLRARGQDVVGLDVLESPFTTIAGSVGDRAAVRRALDGVTRVLHTATLHKPHVGSHRRQDFVDTNVTGTLTVLEEASAAGVAGVVFTSSTSAFGRALTPAAGEPAAWITEDVHPVVRNIYGATKVAAEDLAELAARDLGLPVVVLRTSRFFPEPDDRDEVRTVYSDDNLKVNEFLYRRVDLADVVEAHLLAAQRAPELGFGRFIVSATTPFGPGDLAELAVDAPAVVARLFPEIAADYERWGWRMFPTLDRVYVNDRARAALGWEPRYDFRAVIDSVRSGGPARSPLAATVGAKGYHSAPTGVYTDRVTG</sequence>